<reference evidence="1" key="2">
    <citation type="journal article" date="2015" name="Fish Shellfish Immunol.">
        <title>Early steps in the European eel (Anguilla anguilla)-Vibrio vulnificus interaction in the gills: Role of the RtxA13 toxin.</title>
        <authorList>
            <person name="Callol A."/>
            <person name="Pajuelo D."/>
            <person name="Ebbesson L."/>
            <person name="Teles M."/>
            <person name="MacKenzie S."/>
            <person name="Amaro C."/>
        </authorList>
    </citation>
    <scope>NUCLEOTIDE SEQUENCE</scope>
</reference>
<evidence type="ECO:0000313" key="1">
    <source>
        <dbReference type="EMBL" id="JAH54429.1"/>
    </source>
</evidence>
<protein>
    <submittedName>
        <fullName evidence="1">Uncharacterized protein</fullName>
    </submittedName>
</protein>
<dbReference type="EMBL" id="GBXM01054148">
    <property type="protein sequence ID" value="JAH54429.1"/>
    <property type="molecule type" value="Transcribed_RNA"/>
</dbReference>
<organism evidence="1">
    <name type="scientific">Anguilla anguilla</name>
    <name type="common">European freshwater eel</name>
    <name type="synonym">Muraena anguilla</name>
    <dbReference type="NCBI Taxonomy" id="7936"/>
    <lineage>
        <taxon>Eukaryota</taxon>
        <taxon>Metazoa</taxon>
        <taxon>Chordata</taxon>
        <taxon>Craniata</taxon>
        <taxon>Vertebrata</taxon>
        <taxon>Euteleostomi</taxon>
        <taxon>Actinopterygii</taxon>
        <taxon>Neopterygii</taxon>
        <taxon>Teleostei</taxon>
        <taxon>Anguilliformes</taxon>
        <taxon>Anguillidae</taxon>
        <taxon>Anguilla</taxon>
    </lineage>
</organism>
<name>A0A0E9TL77_ANGAN</name>
<sequence length="64" mass="7273">MSGVSCCYEKLHYITGIWQTLLSRATYNKVYNHNEEQVSKTLERSTVPSAGNNRIVQLGPCRLN</sequence>
<dbReference type="EMBL" id="GBXM01047704">
    <property type="protein sequence ID" value="JAH60873.1"/>
    <property type="molecule type" value="Transcribed_RNA"/>
</dbReference>
<reference evidence="1" key="1">
    <citation type="submission" date="2014-11" db="EMBL/GenBank/DDBJ databases">
        <authorList>
            <person name="Amaro Gonzalez C."/>
        </authorList>
    </citation>
    <scope>NUCLEOTIDE SEQUENCE</scope>
</reference>
<proteinExistence type="predicted"/>
<dbReference type="AlphaFoldDB" id="A0A0E9TL77"/>
<accession>A0A0E9TL77</accession>